<proteinExistence type="predicted"/>
<feature type="non-terminal residue" evidence="1">
    <location>
        <position position="111"/>
    </location>
</feature>
<dbReference type="AlphaFoldDB" id="A0AA88EGT0"/>
<protein>
    <submittedName>
        <fullName evidence="1">Uncharacterized protein</fullName>
    </submittedName>
</protein>
<name>A0AA88EGT0_FICCA</name>
<dbReference type="PANTHER" id="PTHR34590:SF15">
    <property type="entry name" value="PROTEIN KINASE DOMAIN-CONTAINING PROTEIN"/>
    <property type="match status" value="1"/>
</dbReference>
<dbReference type="PANTHER" id="PTHR34590">
    <property type="entry name" value="OS03G0124300 PROTEIN-RELATED"/>
    <property type="match status" value="1"/>
</dbReference>
<comment type="caution">
    <text evidence="1">The sequence shown here is derived from an EMBL/GenBank/DDBJ whole genome shotgun (WGS) entry which is preliminary data.</text>
</comment>
<organism evidence="1 2">
    <name type="scientific">Ficus carica</name>
    <name type="common">Common fig</name>
    <dbReference type="NCBI Taxonomy" id="3494"/>
    <lineage>
        <taxon>Eukaryota</taxon>
        <taxon>Viridiplantae</taxon>
        <taxon>Streptophyta</taxon>
        <taxon>Embryophyta</taxon>
        <taxon>Tracheophyta</taxon>
        <taxon>Spermatophyta</taxon>
        <taxon>Magnoliopsida</taxon>
        <taxon>eudicotyledons</taxon>
        <taxon>Gunneridae</taxon>
        <taxon>Pentapetalae</taxon>
        <taxon>rosids</taxon>
        <taxon>fabids</taxon>
        <taxon>Rosales</taxon>
        <taxon>Moraceae</taxon>
        <taxon>Ficeae</taxon>
        <taxon>Ficus</taxon>
    </lineage>
</organism>
<dbReference type="InterPro" id="IPR045272">
    <property type="entry name" value="ANXUR1/2-like"/>
</dbReference>
<evidence type="ECO:0000313" key="1">
    <source>
        <dbReference type="EMBL" id="GMN74679.1"/>
    </source>
</evidence>
<reference evidence="1" key="1">
    <citation type="submission" date="2023-07" db="EMBL/GenBank/DDBJ databases">
        <title>draft genome sequence of fig (Ficus carica).</title>
        <authorList>
            <person name="Takahashi T."/>
            <person name="Nishimura K."/>
        </authorList>
    </citation>
    <scope>NUCLEOTIDE SEQUENCE</scope>
</reference>
<sequence>MAIISAITKTCKKHFHLQILTTVLIVLYLSASTVEQQLRYDPVDDIAIDCGFSGNNTPLDTRSWIGDINSKHFSQSEGRNKDSVTLEASEQQIVDMVPYRTARLSHSEFTY</sequence>
<dbReference type="Proteomes" id="UP001187192">
    <property type="component" value="Unassembled WGS sequence"/>
</dbReference>
<accession>A0AA88EGT0</accession>
<evidence type="ECO:0000313" key="2">
    <source>
        <dbReference type="Proteomes" id="UP001187192"/>
    </source>
</evidence>
<dbReference type="GO" id="GO:0004714">
    <property type="term" value="F:transmembrane receptor protein tyrosine kinase activity"/>
    <property type="evidence" value="ECO:0007669"/>
    <property type="project" value="InterPro"/>
</dbReference>
<keyword evidence="2" id="KW-1185">Reference proteome</keyword>
<dbReference type="EMBL" id="BTGU01017459">
    <property type="protein sequence ID" value="GMN74679.1"/>
    <property type="molecule type" value="Genomic_DNA"/>
</dbReference>
<gene>
    <name evidence="1" type="ORF">TIFTF001_055447</name>
</gene>